<dbReference type="AlphaFoldDB" id="A0A7I7NGV5"/>
<dbReference type="EMBL" id="AP022581">
    <property type="protein sequence ID" value="BBX95886.1"/>
    <property type="molecule type" value="Genomic_DNA"/>
</dbReference>
<accession>A0A7I7NGV5</accession>
<keyword evidence="2" id="KW-1185">Reference proteome</keyword>
<evidence type="ECO:0000313" key="1">
    <source>
        <dbReference type="EMBL" id="BBX95886.1"/>
    </source>
</evidence>
<gene>
    <name evidence="1" type="ORF">MLAC_11800</name>
</gene>
<dbReference type="InterPro" id="IPR058532">
    <property type="entry name" value="YjbR/MT2646/Rv2570-like"/>
</dbReference>
<dbReference type="KEGG" id="mlj:MLAC_11800"/>
<proteinExistence type="predicted"/>
<evidence type="ECO:0000313" key="2">
    <source>
        <dbReference type="Proteomes" id="UP000466396"/>
    </source>
</evidence>
<reference evidence="1 2" key="1">
    <citation type="journal article" date="2019" name="Emerg. Microbes Infect.">
        <title>Comprehensive subspecies identification of 175 nontuberculous mycobacteria species based on 7547 genomic profiles.</title>
        <authorList>
            <person name="Matsumoto Y."/>
            <person name="Kinjo T."/>
            <person name="Motooka D."/>
            <person name="Nabeya D."/>
            <person name="Jung N."/>
            <person name="Uechi K."/>
            <person name="Horii T."/>
            <person name="Iida T."/>
            <person name="Fujita J."/>
            <person name="Nakamura S."/>
        </authorList>
    </citation>
    <scope>NUCLEOTIDE SEQUENCE [LARGE SCALE GENOMIC DNA]</scope>
    <source>
        <strain evidence="1 2">JCM 15657</strain>
    </source>
</reference>
<dbReference type="Proteomes" id="UP000466396">
    <property type="component" value="Chromosome"/>
</dbReference>
<dbReference type="Pfam" id="PF04237">
    <property type="entry name" value="YjbR"/>
    <property type="match status" value="1"/>
</dbReference>
<evidence type="ECO:0008006" key="3">
    <source>
        <dbReference type="Google" id="ProtNLM"/>
    </source>
</evidence>
<organism evidence="1 2">
    <name type="scientific">Mycobacterium lacus</name>
    <dbReference type="NCBI Taxonomy" id="169765"/>
    <lineage>
        <taxon>Bacteria</taxon>
        <taxon>Bacillati</taxon>
        <taxon>Actinomycetota</taxon>
        <taxon>Actinomycetes</taxon>
        <taxon>Mycobacteriales</taxon>
        <taxon>Mycobacteriaceae</taxon>
        <taxon>Mycobacterium</taxon>
    </lineage>
</organism>
<name>A0A7I7NGV5_9MYCO</name>
<sequence length="161" mass="17556">MAGASGTSSNGNDNLLMSIAVPSAPYPAHNRRVATWDDVARIVGELPLTVERSPHDWRVGKKVIAWERPLRKSDREALAARGMEPPTGDILGVRVSDEGVKFALIADEPGVYFTTPHFEGYPAVLVKLAEIDVIELEELVTEAWLTQAPKKLVQEFLAGSP</sequence>
<protein>
    <recommendedName>
        <fullName evidence="3">MmcQ/YjbR family DNA-binding protein</fullName>
    </recommendedName>
</protein>